<accession>A0A4V3A0I8</accession>
<organism evidence="1 2">
    <name type="scientific">Pedobacter changchengzhani</name>
    <dbReference type="NCBI Taxonomy" id="2529274"/>
    <lineage>
        <taxon>Bacteria</taxon>
        <taxon>Pseudomonadati</taxon>
        <taxon>Bacteroidota</taxon>
        <taxon>Sphingobacteriia</taxon>
        <taxon>Sphingobacteriales</taxon>
        <taxon>Sphingobacteriaceae</taxon>
        <taxon>Pedobacter</taxon>
    </lineage>
</organism>
<keyword evidence="2" id="KW-1185">Reference proteome</keyword>
<comment type="caution">
    <text evidence="1">The sequence shown here is derived from an EMBL/GenBank/DDBJ whole genome shotgun (WGS) entry which is preliminary data.</text>
</comment>
<proteinExistence type="predicted"/>
<dbReference type="EMBL" id="SJCY01000001">
    <property type="protein sequence ID" value="TDG37793.1"/>
    <property type="molecule type" value="Genomic_DNA"/>
</dbReference>
<dbReference type="OrthoDB" id="827255at2"/>
<dbReference type="RefSeq" id="WP_133260881.1">
    <property type="nucleotide sequence ID" value="NZ_SJCY01000001.1"/>
</dbReference>
<dbReference type="AlphaFoldDB" id="A0A4V3A0I8"/>
<gene>
    <name evidence="1" type="ORF">EZJ43_01490</name>
</gene>
<protein>
    <submittedName>
        <fullName evidence="1">Uncharacterized protein</fullName>
    </submittedName>
</protein>
<evidence type="ECO:0000313" key="1">
    <source>
        <dbReference type="EMBL" id="TDG37793.1"/>
    </source>
</evidence>
<dbReference type="InterPro" id="IPR020271">
    <property type="entry name" value="Uncharacterised_MJ1172"/>
</dbReference>
<name>A0A4V3A0I8_9SPHI</name>
<dbReference type="Proteomes" id="UP000295668">
    <property type="component" value="Unassembled WGS sequence"/>
</dbReference>
<reference evidence="1 2" key="1">
    <citation type="submission" date="2019-02" db="EMBL/GenBank/DDBJ databases">
        <title>Pedobacter sp. nov., a novel speices isolated from soil of pinguins habitat in Antarcitica.</title>
        <authorList>
            <person name="He R.-H."/>
        </authorList>
    </citation>
    <scope>NUCLEOTIDE SEQUENCE [LARGE SCALE GENOMIC DNA]</scope>
    <source>
        <strain evidence="1 2">E01020</strain>
    </source>
</reference>
<sequence>MESLIVQPKTEKQLLAVKAVLKALDVSFIKSAEISPYDPEFVKKIKKSEQNYKEGKFITLKIDDLWK</sequence>
<evidence type="ECO:0000313" key="2">
    <source>
        <dbReference type="Proteomes" id="UP000295668"/>
    </source>
</evidence>
<dbReference type="Pfam" id="PF10884">
    <property type="entry name" value="DUF2683"/>
    <property type="match status" value="1"/>
</dbReference>